<organism evidence="2 3">
    <name type="scientific">Trichonephila inaurata madagascariensis</name>
    <dbReference type="NCBI Taxonomy" id="2747483"/>
    <lineage>
        <taxon>Eukaryota</taxon>
        <taxon>Metazoa</taxon>
        <taxon>Ecdysozoa</taxon>
        <taxon>Arthropoda</taxon>
        <taxon>Chelicerata</taxon>
        <taxon>Arachnida</taxon>
        <taxon>Araneae</taxon>
        <taxon>Araneomorphae</taxon>
        <taxon>Entelegynae</taxon>
        <taxon>Araneoidea</taxon>
        <taxon>Nephilidae</taxon>
        <taxon>Trichonephila</taxon>
        <taxon>Trichonephila inaurata</taxon>
    </lineage>
</organism>
<feature type="compositionally biased region" description="Basic and acidic residues" evidence="1">
    <location>
        <begin position="86"/>
        <end position="97"/>
    </location>
</feature>
<comment type="caution">
    <text evidence="2">The sequence shown here is derived from an EMBL/GenBank/DDBJ whole genome shotgun (WGS) entry which is preliminary data.</text>
</comment>
<accession>A0A8X7BYT6</accession>
<name>A0A8X7BYT6_9ARAC</name>
<proteinExistence type="predicted"/>
<evidence type="ECO:0000256" key="1">
    <source>
        <dbReference type="SAM" id="MobiDB-lite"/>
    </source>
</evidence>
<protein>
    <submittedName>
        <fullName evidence="2">Uncharacterized protein</fullName>
    </submittedName>
</protein>
<dbReference type="Proteomes" id="UP000886998">
    <property type="component" value="Unassembled WGS sequence"/>
</dbReference>
<evidence type="ECO:0000313" key="2">
    <source>
        <dbReference type="EMBL" id="GFY50221.1"/>
    </source>
</evidence>
<reference evidence="2" key="1">
    <citation type="submission" date="2020-08" db="EMBL/GenBank/DDBJ databases">
        <title>Multicomponent nature underlies the extraordinary mechanical properties of spider dragline silk.</title>
        <authorList>
            <person name="Kono N."/>
            <person name="Nakamura H."/>
            <person name="Mori M."/>
            <person name="Yoshida Y."/>
            <person name="Ohtoshi R."/>
            <person name="Malay A.D."/>
            <person name="Moran D.A.P."/>
            <person name="Tomita M."/>
            <person name="Numata K."/>
            <person name="Arakawa K."/>
        </authorList>
    </citation>
    <scope>NUCLEOTIDE SEQUENCE</scope>
</reference>
<feature type="compositionally biased region" description="Polar residues" evidence="1">
    <location>
        <begin position="98"/>
        <end position="108"/>
    </location>
</feature>
<evidence type="ECO:0000313" key="3">
    <source>
        <dbReference type="Proteomes" id="UP000886998"/>
    </source>
</evidence>
<sequence>MEQNQPPVSSPVFLFLMDLRKARCLTVHIGLMIFYARGIPQVVDLERRKDKDQQGLGQFMESIHPEKSKPMGIFGTKSCLVNTKQDKMLSQKRKPEQETAQNGIKGNL</sequence>
<dbReference type="EMBL" id="BMAV01007363">
    <property type="protein sequence ID" value="GFY50221.1"/>
    <property type="molecule type" value="Genomic_DNA"/>
</dbReference>
<dbReference type="AlphaFoldDB" id="A0A8X7BYT6"/>
<keyword evidence="3" id="KW-1185">Reference proteome</keyword>
<gene>
    <name evidence="2" type="ORF">TNIN_2711</name>
</gene>
<feature type="region of interest" description="Disordered" evidence="1">
    <location>
        <begin position="86"/>
        <end position="108"/>
    </location>
</feature>